<evidence type="ECO:0000256" key="1">
    <source>
        <dbReference type="SAM" id="Phobius"/>
    </source>
</evidence>
<keyword evidence="1" id="KW-0472">Membrane</keyword>
<keyword evidence="1" id="KW-1133">Transmembrane helix</keyword>
<dbReference type="AlphaFoldDB" id="I3SJN0"/>
<organism evidence="2">
    <name type="scientific">Lotus japonicus</name>
    <name type="common">Lotus corniculatus var. japonicus</name>
    <dbReference type="NCBI Taxonomy" id="34305"/>
    <lineage>
        <taxon>Eukaryota</taxon>
        <taxon>Viridiplantae</taxon>
        <taxon>Streptophyta</taxon>
        <taxon>Embryophyta</taxon>
        <taxon>Tracheophyta</taxon>
        <taxon>Spermatophyta</taxon>
        <taxon>Magnoliopsida</taxon>
        <taxon>eudicotyledons</taxon>
        <taxon>Gunneridae</taxon>
        <taxon>Pentapetalae</taxon>
        <taxon>rosids</taxon>
        <taxon>fabids</taxon>
        <taxon>Fabales</taxon>
        <taxon>Fabaceae</taxon>
        <taxon>Papilionoideae</taxon>
        <taxon>50 kb inversion clade</taxon>
        <taxon>NPAAA clade</taxon>
        <taxon>Hologalegina</taxon>
        <taxon>robinioid clade</taxon>
        <taxon>Loteae</taxon>
        <taxon>Lotus</taxon>
    </lineage>
</organism>
<dbReference type="SUPFAM" id="SSF48264">
    <property type="entry name" value="Cytochrome P450"/>
    <property type="match status" value="1"/>
</dbReference>
<dbReference type="GO" id="GO:0004497">
    <property type="term" value="F:monooxygenase activity"/>
    <property type="evidence" value="ECO:0007669"/>
    <property type="project" value="InterPro"/>
</dbReference>
<dbReference type="GO" id="GO:0005506">
    <property type="term" value="F:iron ion binding"/>
    <property type="evidence" value="ECO:0007669"/>
    <property type="project" value="InterPro"/>
</dbReference>
<dbReference type="InterPro" id="IPR036396">
    <property type="entry name" value="Cyt_P450_sf"/>
</dbReference>
<proteinExistence type="evidence at transcript level"/>
<evidence type="ECO:0008006" key="3">
    <source>
        <dbReference type="Google" id="ProtNLM"/>
    </source>
</evidence>
<dbReference type="Pfam" id="PF00067">
    <property type="entry name" value="p450"/>
    <property type="match status" value="1"/>
</dbReference>
<feature type="transmembrane region" description="Helical" evidence="1">
    <location>
        <begin position="6"/>
        <end position="24"/>
    </location>
</feature>
<dbReference type="InterPro" id="IPR001128">
    <property type="entry name" value="Cyt_P450"/>
</dbReference>
<accession>I3SJN0</accession>
<dbReference type="PANTHER" id="PTHR24299:SF59">
    <property type="entry name" value="CYTOCHROME P450 SUPERFAMILY PROTEIN"/>
    <property type="match status" value="1"/>
</dbReference>
<name>I3SJN0_LOTJA</name>
<dbReference type="EMBL" id="BT140677">
    <property type="protein sequence ID" value="AFK40472.1"/>
    <property type="molecule type" value="mRNA"/>
</dbReference>
<protein>
    <recommendedName>
        <fullName evidence="3">Cytochrome P450</fullName>
    </recommendedName>
</protein>
<dbReference type="GO" id="GO:0020037">
    <property type="term" value="F:heme binding"/>
    <property type="evidence" value="ECO:0007669"/>
    <property type="project" value="InterPro"/>
</dbReference>
<dbReference type="GO" id="GO:0016705">
    <property type="term" value="F:oxidoreductase activity, acting on paired donors, with incorporation or reduction of molecular oxygen"/>
    <property type="evidence" value="ECO:0007669"/>
    <property type="project" value="InterPro"/>
</dbReference>
<evidence type="ECO:0000313" key="2">
    <source>
        <dbReference type="EMBL" id="AFK40472.1"/>
    </source>
</evidence>
<keyword evidence="1" id="KW-0812">Transmembrane</keyword>
<dbReference type="Gene3D" id="1.10.630.10">
    <property type="entry name" value="Cytochrome P450"/>
    <property type="match status" value="1"/>
</dbReference>
<sequence length="318" mass="35304">MDTLSSALLFLLTCVVMLAFHSLFSGRNKKNLPPGPTPLPIVGNLFAMGDKPYKSLAKLAEIYGPVLHLKLGHVTTIVVSSPDTAKEVLQTHDSSLSDRTIPHALTAFNHHQFGVGFLPLSPLWKDMRRVCKNQLFSVKSLDANQDLRRKKVQELLSDVQQSSLSGEAVDIGKAAFKASINLLSNTIFSVDFAKSAGGTGEHKDIVLSMSKFAGSPNVADFFPWLRFIDPQSIKRNYVVYIGKLFGVFDSIIDKRLKLRHGAGFITNYDWLDSLLDLSEGNSKEMDTEKIKHLMHVLFLIPLSLICSVIYKHLNIVLL</sequence>
<dbReference type="PANTHER" id="PTHR24299">
    <property type="entry name" value="CYTOCHROME P450 FAMILY 1"/>
    <property type="match status" value="1"/>
</dbReference>
<reference evidence="2" key="1">
    <citation type="submission" date="2012-05" db="EMBL/GenBank/DDBJ databases">
        <authorList>
            <person name="Krishnakumar V."/>
            <person name="Cheung F."/>
            <person name="Xiao Y."/>
            <person name="Chan A."/>
            <person name="Moskal W.A."/>
            <person name="Town C.D."/>
        </authorList>
    </citation>
    <scope>NUCLEOTIDE SEQUENCE</scope>
</reference>